<evidence type="ECO:0000256" key="1">
    <source>
        <dbReference type="ARBA" id="ARBA00004429"/>
    </source>
</evidence>
<sequence>MNQSGASGMFKQLSVRLRLGFLVALMMCLMGVIALLGMKGVGRLVEQSLVTYSDNIVPKGQLDAVRAHYGEIRAQMLLGFQHAPDNPFLSMHDHPANMHTQSVQDHLTAIESVWSQFAARKITDAEELALVAEVKTTRATLAKDGIQPGLEALVRGDYRTANMVLLTKINPLQRQFDKAVAALAEHFEQESTARNAEAVSLHQTSTNAITGAMLAALVLSIGLAWMLVRSLMADLGGEPTVARSAVARIAQGDLTVRIDLRPRDTSSLLFAMKKMTESLKQVVSDVNAGAHALASASEEVSATAQSLSQAASEQAAGVEQTSASVEQMTASIAHNTDNAKVTDGMASKAAADAVQGGDAVTSTVAAMKQIAQKISIIDDIAAQTNLLALNAAIEAARAGEHGKGFAVVAAAVRKLAERSQCAAQEIGEVAGSSVALAETAGKLLDEIVPNIRKTSDLVQEITAASTEQSSGVSQINQAVNQLNTITQQNASCAEELAATAEEMSSQAELLQQTMTFFKT</sequence>
<evidence type="ECO:0000256" key="6">
    <source>
        <dbReference type="ARBA" id="ARBA00022692"/>
    </source>
</evidence>
<dbReference type="SUPFAM" id="SSF58104">
    <property type="entry name" value="Methyl-accepting chemotaxis protein (MCP) signaling domain"/>
    <property type="match status" value="1"/>
</dbReference>
<proteinExistence type="inferred from homology"/>
<keyword evidence="16" id="KW-1185">Reference proteome</keyword>
<dbReference type="SMART" id="SM00283">
    <property type="entry name" value="MA"/>
    <property type="match status" value="1"/>
</dbReference>
<dbReference type="GO" id="GO:0006935">
    <property type="term" value="P:chemotaxis"/>
    <property type="evidence" value="ECO:0007669"/>
    <property type="project" value="UniProtKB-KW"/>
</dbReference>
<dbReference type="InterPro" id="IPR004089">
    <property type="entry name" value="MCPsignal_dom"/>
</dbReference>
<evidence type="ECO:0000256" key="9">
    <source>
        <dbReference type="ARBA" id="ARBA00023224"/>
    </source>
</evidence>
<dbReference type="PROSITE" id="PS50111">
    <property type="entry name" value="CHEMOTAXIS_TRANSDUC_2"/>
    <property type="match status" value="1"/>
</dbReference>
<dbReference type="AlphaFoldDB" id="U5NAW7"/>
<dbReference type="EMBL" id="CP004885">
    <property type="protein sequence ID" value="AGX88445.1"/>
    <property type="molecule type" value="Genomic_DNA"/>
</dbReference>
<protein>
    <submittedName>
        <fullName evidence="15">Methyl-accepting chemotaxis protein</fullName>
    </submittedName>
</protein>
<feature type="domain" description="Methyl-accepting transducer" evidence="13">
    <location>
        <begin position="289"/>
        <end position="504"/>
    </location>
</feature>
<evidence type="ECO:0000256" key="11">
    <source>
        <dbReference type="PROSITE-ProRule" id="PRU00284"/>
    </source>
</evidence>
<keyword evidence="6 12" id="KW-0812">Transmembrane</keyword>
<name>U5NAW7_9BURK</name>
<evidence type="ECO:0000259" key="14">
    <source>
        <dbReference type="PROSITE" id="PS50885"/>
    </source>
</evidence>
<keyword evidence="7 12" id="KW-1133">Transmembrane helix</keyword>
<accession>U5NAW7</accession>
<evidence type="ECO:0000259" key="13">
    <source>
        <dbReference type="PROSITE" id="PS50111"/>
    </source>
</evidence>
<dbReference type="Gene3D" id="1.10.287.950">
    <property type="entry name" value="Methyl-accepting chemotaxis protein"/>
    <property type="match status" value="1"/>
</dbReference>
<dbReference type="HOGENOM" id="CLU_000445_107_16_4"/>
<dbReference type="eggNOG" id="COG0840">
    <property type="taxonomic scope" value="Bacteria"/>
</dbReference>
<organism evidence="15 16">
    <name type="scientific">Candidatus Symbiobacter mobilis CR</name>
    <dbReference type="NCBI Taxonomy" id="946483"/>
    <lineage>
        <taxon>Bacteria</taxon>
        <taxon>Pseudomonadati</taxon>
        <taxon>Pseudomonadota</taxon>
        <taxon>Betaproteobacteria</taxon>
        <taxon>Burkholderiales</taxon>
        <taxon>Comamonadaceae</taxon>
    </lineage>
</organism>
<feature type="transmembrane region" description="Helical" evidence="12">
    <location>
        <begin position="208"/>
        <end position="228"/>
    </location>
</feature>
<evidence type="ECO:0000256" key="8">
    <source>
        <dbReference type="ARBA" id="ARBA00023136"/>
    </source>
</evidence>
<dbReference type="InterPro" id="IPR003122">
    <property type="entry name" value="Tar_rcpt_lig-bd"/>
</dbReference>
<dbReference type="InterPro" id="IPR003660">
    <property type="entry name" value="HAMP_dom"/>
</dbReference>
<dbReference type="PRINTS" id="PR00260">
    <property type="entry name" value="CHEMTRNSDUCR"/>
</dbReference>
<keyword evidence="2" id="KW-1003">Cell membrane</keyword>
<keyword evidence="8 12" id="KW-0472">Membrane</keyword>
<dbReference type="STRING" id="946483.Cenrod_2386"/>
<dbReference type="PROSITE" id="PS50885">
    <property type="entry name" value="HAMP"/>
    <property type="match status" value="1"/>
</dbReference>
<dbReference type="KEGG" id="cbx:Cenrod_2386"/>
<evidence type="ECO:0000256" key="10">
    <source>
        <dbReference type="ARBA" id="ARBA00029447"/>
    </source>
</evidence>
<gene>
    <name evidence="15" type="ORF">Cenrod_2386</name>
</gene>
<dbReference type="Pfam" id="PF02203">
    <property type="entry name" value="TarH"/>
    <property type="match status" value="1"/>
</dbReference>
<evidence type="ECO:0000256" key="12">
    <source>
        <dbReference type="SAM" id="Phobius"/>
    </source>
</evidence>
<dbReference type="PANTHER" id="PTHR43531">
    <property type="entry name" value="PROTEIN ICFG"/>
    <property type="match status" value="1"/>
</dbReference>
<dbReference type="FunFam" id="1.10.287.950:FF:000001">
    <property type="entry name" value="Methyl-accepting chemotaxis sensory transducer"/>
    <property type="match status" value="1"/>
</dbReference>
<evidence type="ECO:0000256" key="4">
    <source>
        <dbReference type="ARBA" id="ARBA00022500"/>
    </source>
</evidence>
<keyword evidence="4" id="KW-0145">Chemotaxis</keyword>
<feature type="transmembrane region" description="Helical" evidence="12">
    <location>
        <begin position="19"/>
        <end position="38"/>
    </location>
</feature>
<comment type="subcellular location">
    <subcellularLocation>
        <location evidence="1">Cell inner membrane</location>
        <topology evidence="1">Multi-pass membrane protein</topology>
    </subcellularLocation>
</comment>
<dbReference type="Proteomes" id="UP000017184">
    <property type="component" value="Chromosome"/>
</dbReference>
<dbReference type="Pfam" id="PF00015">
    <property type="entry name" value="MCPsignal"/>
    <property type="match status" value="1"/>
</dbReference>
<keyword evidence="5" id="KW-0997">Cell inner membrane</keyword>
<dbReference type="GO" id="GO:0005886">
    <property type="term" value="C:plasma membrane"/>
    <property type="evidence" value="ECO:0007669"/>
    <property type="project" value="UniProtKB-SubCell"/>
</dbReference>
<evidence type="ECO:0000256" key="2">
    <source>
        <dbReference type="ARBA" id="ARBA00022475"/>
    </source>
</evidence>
<keyword evidence="3" id="KW-0488">Methylation</keyword>
<dbReference type="GO" id="GO:0004888">
    <property type="term" value="F:transmembrane signaling receptor activity"/>
    <property type="evidence" value="ECO:0007669"/>
    <property type="project" value="InterPro"/>
</dbReference>
<dbReference type="InterPro" id="IPR051310">
    <property type="entry name" value="MCP_chemotaxis"/>
</dbReference>
<evidence type="ECO:0000256" key="7">
    <source>
        <dbReference type="ARBA" id="ARBA00022989"/>
    </source>
</evidence>
<dbReference type="InterPro" id="IPR004090">
    <property type="entry name" value="Chemotax_Me-accpt_rcpt"/>
</dbReference>
<reference evidence="15 16" key="1">
    <citation type="journal article" date="2013" name="Genome Biol.">
        <title>Genomic analysis reveals key aspects of prokaryotic symbiosis in the phototrophic consortium "Chlorochromatium aggregatum".</title>
        <authorList>
            <person name="Liu Z."/>
            <person name="Muller J."/>
            <person name="Li T."/>
            <person name="Alvey R.M."/>
            <person name="Vogl K."/>
            <person name="Frigaard N.U."/>
            <person name="Rockwell N.C."/>
            <person name="Boyd E.S."/>
            <person name="Tomsho L.P."/>
            <person name="Schuster S.C."/>
            <person name="Henke P."/>
            <person name="Rohde M."/>
            <person name="Overmann J."/>
            <person name="Bryant D.A."/>
        </authorList>
    </citation>
    <scope>NUCLEOTIDE SEQUENCE [LARGE SCALE GENOMIC DNA]</scope>
    <source>
        <strain evidence="15">CR</strain>
    </source>
</reference>
<dbReference type="PANTHER" id="PTHR43531:SF11">
    <property type="entry name" value="METHYL-ACCEPTING CHEMOTAXIS PROTEIN 3"/>
    <property type="match status" value="1"/>
</dbReference>
<evidence type="ECO:0000313" key="15">
    <source>
        <dbReference type="EMBL" id="AGX88445.1"/>
    </source>
</evidence>
<evidence type="ECO:0000313" key="16">
    <source>
        <dbReference type="Proteomes" id="UP000017184"/>
    </source>
</evidence>
<keyword evidence="9 11" id="KW-0807">Transducer</keyword>
<feature type="domain" description="HAMP" evidence="14">
    <location>
        <begin position="243"/>
        <end position="284"/>
    </location>
</feature>
<comment type="similarity">
    <text evidence="10">Belongs to the methyl-accepting chemotaxis (MCP) protein family.</text>
</comment>
<dbReference type="GO" id="GO:0007165">
    <property type="term" value="P:signal transduction"/>
    <property type="evidence" value="ECO:0007669"/>
    <property type="project" value="UniProtKB-KW"/>
</dbReference>
<evidence type="ECO:0000256" key="5">
    <source>
        <dbReference type="ARBA" id="ARBA00022519"/>
    </source>
</evidence>
<evidence type="ECO:0000256" key="3">
    <source>
        <dbReference type="ARBA" id="ARBA00022481"/>
    </source>
</evidence>